<dbReference type="GO" id="GO:0006313">
    <property type="term" value="P:DNA transposition"/>
    <property type="evidence" value="ECO:0007669"/>
    <property type="project" value="InterPro"/>
</dbReference>
<protein>
    <recommendedName>
        <fullName evidence="1">Transposase IS4-like domain-containing protein</fullName>
    </recommendedName>
</protein>
<gene>
    <name evidence="2" type="ORF">PDESU_05143</name>
</gene>
<dbReference type="InterPro" id="IPR012337">
    <property type="entry name" value="RNaseH-like_sf"/>
</dbReference>
<sequence>MYLRCHKRLKDGKEHRYWSVVESVRTRRGVHQRQLLYLGELNDSQQAQWCSALDVLDESHDCVKQMSLFPDDRMPPPEVSNPVQIRLSQMTLRHPRQWGGCWLAMELWNQLELDSFWGPRLPDSRKGTGWINVLKTLVAYRLLDPGSEWRLHRDWFRNSAMADLLGEDDSVAAKDTLYRCLDKLCEHKAGLFSFLKQRWADLFGASYDVFLYDLTSTYFECDPPEDADGLKRFGYSRDKRSDCVQVVIALIVTPEGFPVAYEVMPGNTSDKTTLPDFLRKIEKQYGRMNRLWIMDRGIPTEDALEQMRDEGASYLVGTPRGRLTKLEDQLFAEPWKKVQEQIEVKLARDGEDLYVLTRSGGRRDKEQSMRRRKLKKLWKRLHQISGMKNLKRDALLLKLGAARQDAGKAWGLIDIQLPEPRQPVTPDTFTFRLNRQKLRKARRGEGTYLLRTNLTAGNPEELWKQYIVLTEVEQAFKELKHDLNIRPVYHQKDDRIESHIFVSFLSYCLQVTLKQRAKVKAPGLTPRAILEKFKAMQMIDVHLPTTDGRNLVLPRYTQPEKDLQLLLHQLNLTLPDQPPPRLEELKNKCSADL</sequence>
<dbReference type="AlphaFoldDB" id="A0A6C2U8W0"/>
<dbReference type="InterPro" id="IPR002559">
    <property type="entry name" value="Transposase_11"/>
</dbReference>
<proteinExistence type="predicted"/>
<dbReference type="GO" id="GO:0003677">
    <property type="term" value="F:DNA binding"/>
    <property type="evidence" value="ECO:0007669"/>
    <property type="project" value="InterPro"/>
</dbReference>
<dbReference type="PANTHER" id="PTHR34614">
    <property type="match status" value="1"/>
</dbReference>
<feature type="domain" description="Transposase IS4-like" evidence="1">
    <location>
        <begin position="231"/>
        <end position="509"/>
    </location>
</feature>
<dbReference type="Proteomes" id="UP000366872">
    <property type="component" value="Unassembled WGS sequence"/>
</dbReference>
<evidence type="ECO:0000313" key="2">
    <source>
        <dbReference type="EMBL" id="VGO16552.1"/>
    </source>
</evidence>
<dbReference type="RefSeq" id="WP_136082046.1">
    <property type="nucleotide sequence ID" value="NZ_CAAHFG010000003.1"/>
</dbReference>
<dbReference type="SUPFAM" id="SSF53098">
    <property type="entry name" value="Ribonuclease H-like"/>
    <property type="match status" value="1"/>
</dbReference>
<dbReference type="NCBIfam" id="NF033559">
    <property type="entry name" value="transpos_IS1634"/>
    <property type="match status" value="1"/>
</dbReference>
<dbReference type="PANTHER" id="PTHR34614:SF2">
    <property type="entry name" value="TRANSPOSASE IS4-LIKE DOMAIN-CONTAINING PROTEIN"/>
    <property type="match status" value="1"/>
</dbReference>
<dbReference type="Pfam" id="PF01609">
    <property type="entry name" value="DDE_Tnp_1"/>
    <property type="match status" value="1"/>
</dbReference>
<evidence type="ECO:0000313" key="3">
    <source>
        <dbReference type="Proteomes" id="UP000366872"/>
    </source>
</evidence>
<dbReference type="InterPro" id="IPR047654">
    <property type="entry name" value="IS1634_transpos"/>
</dbReference>
<dbReference type="GO" id="GO:0004803">
    <property type="term" value="F:transposase activity"/>
    <property type="evidence" value="ECO:0007669"/>
    <property type="project" value="InterPro"/>
</dbReference>
<reference evidence="2 3" key="1">
    <citation type="submission" date="2019-04" db="EMBL/GenBank/DDBJ databases">
        <authorList>
            <person name="Van Vliet M D."/>
        </authorList>
    </citation>
    <scope>NUCLEOTIDE SEQUENCE [LARGE SCALE GENOMIC DNA]</scope>
    <source>
        <strain evidence="2 3">F1</strain>
    </source>
</reference>
<dbReference type="EMBL" id="CAAHFG010000003">
    <property type="protein sequence ID" value="VGO16552.1"/>
    <property type="molecule type" value="Genomic_DNA"/>
</dbReference>
<accession>A0A6C2U8W0</accession>
<name>A0A6C2U8W0_PONDE</name>
<keyword evidence="3" id="KW-1185">Reference proteome</keyword>
<organism evidence="2 3">
    <name type="scientific">Pontiella desulfatans</name>
    <dbReference type="NCBI Taxonomy" id="2750659"/>
    <lineage>
        <taxon>Bacteria</taxon>
        <taxon>Pseudomonadati</taxon>
        <taxon>Kiritimatiellota</taxon>
        <taxon>Kiritimatiellia</taxon>
        <taxon>Kiritimatiellales</taxon>
        <taxon>Pontiellaceae</taxon>
        <taxon>Pontiella</taxon>
    </lineage>
</organism>
<evidence type="ECO:0000259" key="1">
    <source>
        <dbReference type="Pfam" id="PF01609"/>
    </source>
</evidence>